<evidence type="ECO:0000313" key="1">
    <source>
        <dbReference type="EMBL" id="QFS48771.1"/>
    </source>
</evidence>
<keyword evidence="2" id="KW-1185">Reference proteome</keyword>
<gene>
    <name evidence="1" type="ORF">GXM_06265</name>
</gene>
<name>A0A5P8W884_9NOSO</name>
<dbReference type="EMBL" id="CP045226">
    <property type="protein sequence ID" value="QFS48771.1"/>
    <property type="molecule type" value="Genomic_DNA"/>
</dbReference>
<accession>A0A5P8W884</accession>
<protein>
    <submittedName>
        <fullName evidence="1">Uncharacterized protein</fullName>
    </submittedName>
</protein>
<evidence type="ECO:0000313" key="2">
    <source>
        <dbReference type="Proteomes" id="UP000326678"/>
    </source>
</evidence>
<reference evidence="1 2" key="1">
    <citation type="submission" date="2019-10" db="EMBL/GenBank/DDBJ databases">
        <title>Genomic and transcriptomic insights into the perfect genentic adaptation of a filamentous nitrogen-fixing cyanobacterium to rice fields.</title>
        <authorList>
            <person name="Chen Z."/>
        </authorList>
    </citation>
    <scope>NUCLEOTIDE SEQUENCE [LARGE SCALE GENOMIC DNA]</scope>
    <source>
        <strain evidence="1">CCNUC1</strain>
    </source>
</reference>
<dbReference type="AlphaFoldDB" id="A0A5P8W884"/>
<sequence length="43" mass="5171">MRLCGKFGVNHDFVLLKIEYWILRIIKKPETFEEFRARSDSLA</sequence>
<dbReference type="Proteomes" id="UP000326678">
    <property type="component" value="Chromosome Gxm1"/>
</dbReference>
<dbReference type="KEGG" id="nsh:GXM_06265"/>
<organism evidence="1 2">
    <name type="scientific">Nostoc sphaeroides CCNUC1</name>
    <dbReference type="NCBI Taxonomy" id="2653204"/>
    <lineage>
        <taxon>Bacteria</taxon>
        <taxon>Bacillati</taxon>
        <taxon>Cyanobacteriota</taxon>
        <taxon>Cyanophyceae</taxon>
        <taxon>Nostocales</taxon>
        <taxon>Nostocaceae</taxon>
        <taxon>Nostoc</taxon>
    </lineage>
</organism>
<proteinExistence type="predicted"/>